<gene>
    <name evidence="1" type="ORF">CKO13_11200</name>
</gene>
<reference evidence="1 2" key="1">
    <citation type="journal article" date="2020" name="Microorganisms">
        <title>Osmotic Adaptation and Compatible Solute Biosynthesis of Phototrophic Bacteria as Revealed from Genome Analyses.</title>
        <authorList>
            <person name="Imhoff J.F."/>
            <person name="Rahn T."/>
            <person name="Kunzel S."/>
            <person name="Keller A."/>
            <person name="Neulinger S.C."/>
        </authorList>
    </citation>
    <scope>NUCLEOTIDE SEQUENCE [LARGE SCALE GENOMIC DNA]</scope>
    <source>
        <strain evidence="1 2">DSM 15116</strain>
    </source>
</reference>
<evidence type="ECO:0000313" key="1">
    <source>
        <dbReference type="EMBL" id="MBK1727567.1"/>
    </source>
</evidence>
<dbReference type="PROSITE" id="PS51257">
    <property type="entry name" value="PROKAR_LIPOPROTEIN"/>
    <property type="match status" value="1"/>
</dbReference>
<dbReference type="Gene3D" id="3.40.50.880">
    <property type="match status" value="1"/>
</dbReference>
<dbReference type="Pfam" id="PF13507">
    <property type="entry name" value="GATase_5"/>
    <property type="match status" value="1"/>
</dbReference>
<keyword evidence="2" id="KW-1185">Reference proteome</keyword>
<name>A0ABS1E986_9GAMM</name>
<sequence>MAILREQGVNGHAEMAAAFHAAGSCRTRPGSSL</sequence>
<accession>A0ABS1E986</accession>
<organism evidence="1 2">
    <name type="scientific">Halorhodospira neutriphila</name>
    <dbReference type="NCBI Taxonomy" id="168379"/>
    <lineage>
        <taxon>Bacteria</taxon>
        <taxon>Pseudomonadati</taxon>
        <taxon>Pseudomonadota</taxon>
        <taxon>Gammaproteobacteria</taxon>
        <taxon>Chromatiales</taxon>
        <taxon>Ectothiorhodospiraceae</taxon>
        <taxon>Halorhodospira</taxon>
    </lineage>
</organism>
<protein>
    <submittedName>
        <fullName evidence="1">Uncharacterized protein</fullName>
    </submittedName>
</protein>
<dbReference type="Proteomes" id="UP000738126">
    <property type="component" value="Unassembled WGS sequence"/>
</dbReference>
<dbReference type="EMBL" id="NRSH01000180">
    <property type="protein sequence ID" value="MBK1727567.1"/>
    <property type="molecule type" value="Genomic_DNA"/>
</dbReference>
<dbReference type="InterPro" id="IPR029062">
    <property type="entry name" value="Class_I_gatase-like"/>
</dbReference>
<comment type="caution">
    <text evidence="1">The sequence shown here is derived from an EMBL/GenBank/DDBJ whole genome shotgun (WGS) entry which is preliminary data.</text>
</comment>
<proteinExistence type="predicted"/>
<evidence type="ECO:0000313" key="2">
    <source>
        <dbReference type="Proteomes" id="UP000738126"/>
    </source>
</evidence>